<evidence type="ECO:0000313" key="8">
    <source>
        <dbReference type="EMBL" id="QGH63911.1"/>
    </source>
</evidence>
<dbReference type="AlphaFoldDB" id="A0A5Q2VK54"/>
<dbReference type="GO" id="GO:0003677">
    <property type="term" value="F:DNA binding"/>
    <property type="evidence" value="ECO:0007669"/>
    <property type="project" value="UniProtKB-KW"/>
</dbReference>
<feature type="domain" description="HTH gntR-type" evidence="7">
    <location>
        <begin position="19"/>
        <end position="87"/>
    </location>
</feature>
<keyword evidence="1" id="KW-0678">Repressor</keyword>
<evidence type="ECO:0000256" key="2">
    <source>
        <dbReference type="ARBA" id="ARBA00023015"/>
    </source>
</evidence>
<gene>
    <name evidence="8" type="ORF">GHV41_24950</name>
</gene>
<organism evidence="8 9">
    <name type="scientific">Serratia proteamaculans</name>
    <dbReference type="NCBI Taxonomy" id="28151"/>
    <lineage>
        <taxon>Bacteria</taxon>
        <taxon>Pseudomonadati</taxon>
        <taxon>Pseudomonadota</taxon>
        <taxon>Gammaproteobacteria</taxon>
        <taxon>Enterobacterales</taxon>
        <taxon>Yersiniaceae</taxon>
        <taxon>Serratia</taxon>
    </lineage>
</organism>
<dbReference type="Proteomes" id="UP000381260">
    <property type="component" value="Chromosome"/>
</dbReference>
<dbReference type="Pfam" id="PF07729">
    <property type="entry name" value="FCD"/>
    <property type="match status" value="1"/>
</dbReference>
<evidence type="ECO:0000313" key="9">
    <source>
        <dbReference type="Proteomes" id="UP000381260"/>
    </source>
</evidence>
<dbReference type="PANTHER" id="PTHR43537:SF34">
    <property type="entry name" value="PYRUVATE DEHYDROGENASE COMPLEX REPRESSOR"/>
    <property type="match status" value="1"/>
</dbReference>
<dbReference type="PANTHER" id="PTHR43537">
    <property type="entry name" value="TRANSCRIPTIONAL REGULATOR, GNTR FAMILY"/>
    <property type="match status" value="1"/>
</dbReference>
<dbReference type="InterPro" id="IPR000524">
    <property type="entry name" value="Tscrpt_reg_HTH_GntR"/>
</dbReference>
<dbReference type="SUPFAM" id="SSF46785">
    <property type="entry name" value="Winged helix' DNA-binding domain"/>
    <property type="match status" value="1"/>
</dbReference>
<dbReference type="EMBL" id="CP045913">
    <property type="protein sequence ID" value="QGH63911.1"/>
    <property type="molecule type" value="Genomic_DNA"/>
</dbReference>
<dbReference type="GO" id="GO:0003700">
    <property type="term" value="F:DNA-binding transcription factor activity"/>
    <property type="evidence" value="ECO:0007669"/>
    <property type="project" value="InterPro"/>
</dbReference>
<dbReference type="SMART" id="SM00345">
    <property type="entry name" value="HTH_GNTR"/>
    <property type="match status" value="1"/>
</dbReference>
<comment type="function">
    <text evidence="5">Transcriptional repressor for the pyruvate dehydrogenase complex genes aceEF and lpd.</text>
</comment>
<dbReference type="InterPro" id="IPR036390">
    <property type="entry name" value="WH_DNA-bd_sf"/>
</dbReference>
<dbReference type="Gene3D" id="1.20.120.530">
    <property type="entry name" value="GntR ligand-binding domain-like"/>
    <property type="match status" value="1"/>
</dbReference>
<accession>A0A5Q2VK54</accession>
<dbReference type="Gene3D" id="1.10.10.10">
    <property type="entry name" value="Winged helix-like DNA-binding domain superfamily/Winged helix DNA-binding domain"/>
    <property type="match status" value="1"/>
</dbReference>
<dbReference type="InterPro" id="IPR036388">
    <property type="entry name" value="WH-like_DNA-bd_sf"/>
</dbReference>
<dbReference type="PRINTS" id="PR00035">
    <property type="entry name" value="HTHGNTR"/>
</dbReference>
<evidence type="ECO:0000259" key="7">
    <source>
        <dbReference type="PROSITE" id="PS50949"/>
    </source>
</evidence>
<name>A0A5Q2VK54_SERPR</name>
<keyword evidence="3" id="KW-0238">DNA-binding</keyword>
<evidence type="ECO:0000256" key="1">
    <source>
        <dbReference type="ARBA" id="ARBA00022491"/>
    </source>
</evidence>
<evidence type="ECO:0000256" key="6">
    <source>
        <dbReference type="ARBA" id="ARBA00039592"/>
    </source>
</evidence>
<dbReference type="Pfam" id="PF00392">
    <property type="entry name" value="GntR"/>
    <property type="match status" value="1"/>
</dbReference>
<dbReference type="CDD" id="cd07377">
    <property type="entry name" value="WHTH_GntR"/>
    <property type="match status" value="1"/>
</dbReference>
<keyword evidence="2" id="KW-0805">Transcription regulation</keyword>
<dbReference type="RefSeq" id="WP_153860569.1">
    <property type="nucleotide sequence ID" value="NZ_CP045913.1"/>
</dbReference>
<dbReference type="SMART" id="SM00895">
    <property type="entry name" value="FCD"/>
    <property type="match status" value="1"/>
</dbReference>
<dbReference type="PROSITE" id="PS50949">
    <property type="entry name" value="HTH_GNTR"/>
    <property type="match status" value="1"/>
</dbReference>
<sequence length="250" mass="27845">MMSAQLFTPIQRNDRQRGATLAMLVYETLKDAIVSGRIKPGEWLPAQRELEEQLGVSRPPIREALTKLQAEGLLTGGQGNGLQVADMFEDVLASPLSNLLISNPQVRLDILEFRRLLEGAAAFYAAKRSTPQEHQHLRQLYQELAWAYTQGTLQEAARADAKFHLGIIEAAHNQAMLSVMSGFYGVLQDSVLDAADTIRRDKQNWDETDRHHQQLLQAIIAGDAELAQELACEHLTFLHSTLSSSHPIIS</sequence>
<dbReference type="InterPro" id="IPR011711">
    <property type="entry name" value="GntR_C"/>
</dbReference>
<proteinExistence type="predicted"/>
<evidence type="ECO:0000256" key="3">
    <source>
        <dbReference type="ARBA" id="ARBA00023125"/>
    </source>
</evidence>
<keyword evidence="4" id="KW-0804">Transcription</keyword>
<dbReference type="InterPro" id="IPR008920">
    <property type="entry name" value="TF_FadR/GntR_C"/>
</dbReference>
<reference evidence="8 9" key="1">
    <citation type="submission" date="2019-11" db="EMBL/GenBank/DDBJ databases">
        <title>The Phosphoenolpyruvate Phosphotransferase System Regulates Serratia proteamaculans 336X Biofilm Formation and Wheat Roots colonization.</title>
        <authorList>
            <person name="Liu F."/>
        </authorList>
    </citation>
    <scope>NUCLEOTIDE SEQUENCE [LARGE SCALE GENOMIC DNA]</scope>
    <source>
        <strain evidence="8 9">336X</strain>
    </source>
</reference>
<evidence type="ECO:0000256" key="5">
    <source>
        <dbReference type="ARBA" id="ARBA00037357"/>
    </source>
</evidence>
<dbReference type="SUPFAM" id="SSF48008">
    <property type="entry name" value="GntR ligand-binding domain-like"/>
    <property type="match status" value="1"/>
</dbReference>
<evidence type="ECO:0000256" key="4">
    <source>
        <dbReference type="ARBA" id="ARBA00023163"/>
    </source>
</evidence>
<protein>
    <recommendedName>
        <fullName evidence="6">Pyruvate dehydrogenase complex repressor</fullName>
    </recommendedName>
</protein>